<organism evidence="8 9">
    <name type="scientific">Panicum virgatum</name>
    <name type="common">Blackwell switchgrass</name>
    <dbReference type="NCBI Taxonomy" id="38727"/>
    <lineage>
        <taxon>Eukaryota</taxon>
        <taxon>Viridiplantae</taxon>
        <taxon>Streptophyta</taxon>
        <taxon>Embryophyta</taxon>
        <taxon>Tracheophyta</taxon>
        <taxon>Spermatophyta</taxon>
        <taxon>Magnoliopsida</taxon>
        <taxon>Liliopsida</taxon>
        <taxon>Poales</taxon>
        <taxon>Poaceae</taxon>
        <taxon>PACMAD clade</taxon>
        <taxon>Panicoideae</taxon>
        <taxon>Panicodae</taxon>
        <taxon>Paniceae</taxon>
        <taxon>Panicinae</taxon>
        <taxon>Panicum</taxon>
        <taxon>Panicum sect. Hiantes</taxon>
    </lineage>
</organism>
<feature type="domain" description="FLZ-type" evidence="7">
    <location>
        <begin position="97"/>
        <end position="166"/>
    </location>
</feature>
<keyword evidence="3" id="KW-0963">Cytoplasm</keyword>
<comment type="caution">
    <text evidence="8">The sequence shown here is derived from an EMBL/GenBank/DDBJ whole genome shotgun (WGS) entry which is preliminary data.</text>
</comment>
<name>A0A8T0TM26_PANVG</name>
<dbReference type="EMBL" id="CM029043">
    <property type="protein sequence ID" value="KAG2610738.1"/>
    <property type="molecule type" value="Genomic_DNA"/>
</dbReference>
<evidence type="ECO:0000313" key="9">
    <source>
        <dbReference type="Proteomes" id="UP000823388"/>
    </source>
</evidence>
<evidence type="ECO:0000313" key="8">
    <source>
        <dbReference type="EMBL" id="KAG2610738.1"/>
    </source>
</evidence>
<dbReference type="GO" id="GO:0005737">
    <property type="term" value="C:cytoplasm"/>
    <property type="evidence" value="ECO:0007669"/>
    <property type="project" value="UniProtKB-SubCell"/>
</dbReference>
<evidence type="ECO:0000256" key="1">
    <source>
        <dbReference type="ARBA" id="ARBA00004496"/>
    </source>
</evidence>
<evidence type="ECO:0000256" key="3">
    <source>
        <dbReference type="ARBA" id="ARBA00022490"/>
    </source>
</evidence>
<dbReference type="AlphaFoldDB" id="A0A8T0TM26"/>
<feature type="region of interest" description="Disordered" evidence="6">
    <location>
        <begin position="166"/>
        <end position="193"/>
    </location>
</feature>
<keyword evidence="9" id="KW-1185">Reference proteome</keyword>
<keyword evidence="4" id="KW-0479">Metal-binding</keyword>
<accession>A0A8T0TM26</accession>
<dbReference type="PANTHER" id="PTHR33059">
    <property type="entry name" value="FCS-LIKE ZINC FINGER 5"/>
    <property type="match status" value="1"/>
</dbReference>
<dbReference type="PROSITE" id="PS51795">
    <property type="entry name" value="ZF_FLZ"/>
    <property type="match status" value="1"/>
</dbReference>
<feature type="zinc finger region" description="FLZ-type" evidence="5">
    <location>
        <begin position="97"/>
        <end position="166"/>
    </location>
</feature>
<evidence type="ECO:0000259" key="7">
    <source>
        <dbReference type="PROSITE" id="PS51795"/>
    </source>
</evidence>
<protein>
    <recommendedName>
        <fullName evidence="7">FLZ-type domain-containing protein</fullName>
    </recommendedName>
</protein>
<gene>
    <name evidence="8" type="ORF">PVAP13_4KG216903</name>
</gene>
<feature type="compositionally biased region" description="Basic residues" evidence="6">
    <location>
        <begin position="1"/>
        <end position="10"/>
    </location>
</feature>
<comment type="subcellular location">
    <subcellularLocation>
        <location evidence="1">Cytoplasm</location>
    </subcellularLocation>
</comment>
<evidence type="ECO:0000256" key="2">
    <source>
        <dbReference type="ARBA" id="ARBA00009374"/>
    </source>
</evidence>
<feature type="compositionally biased region" description="Low complexity" evidence="6">
    <location>
        <begin position="27"/>
        <end position="40"/>
    </location>
</feature>
<dbReference type="GO" id="GO:0046872">
    <property type="term" value="F:metal ion binding"/>
    <property type="evidence" value="ECO:0007669"/>
    <property type="project" value="UniProtKB-KW"/>
</dbReference>
<proteinExistence type="inferred from homology"/>
<feature type="compositionally biased region" description="Low complexity" evidence="6">
    <location>
        <begin position="183"/>
        <end position="193"/>
    </location>
</feature>
<dbReference type="PANTHER" id="PTHR33059:SF4">
    <property type="entry name" value="FCS-LIKE ZINC FINGER 5"/>
    <property type="match status" value="1"/>
</dbReference>
<evidence type="ECO:0000256" key="5">
    <source>
        <dbReference type="PROSITE-ProRule" id="PRU01131"/>
    </source>
</evidence>
<reference evidence="8" key="1">
    <citation type="submission" date="2020-05" db="EMBL/GenBank/DDBJ databases">
        <title>WGS assembly of Panicum virgatum.</title>
        <authorList>
            <person name="Lovell J.T."/>
            <person name="Jenkins J."/>
            <person name="Shu S."/>
            <person name="Juenger T.E."/>
            <person name="Schmutz J."/>
        </authorList>
    </citation>
    <scope>NUCLEOTIDE SEQUENCE</scope>
    <source>
        <strain evidence="8">AP13</strain>
    </source>
</reference>
<dbReference type="InterPro" id="IPR007650">
    <property type="entry name" value="Zf-FLZ_dom"/>
</dbReference>
<dbReference type="Pfam" id="PF04570">
    <property type="entry name" value="zf-FLZ"/>
    <property type="match status" value="2"/>
</dbReference>
<comment type="similarity">
    <text evidence="2">Belongs to the FLZ family.</text>
</comment>
<sequence>MSTATRKRPRNSGSASRTRSSGGGGSASSPSPSAMRRTTSLSNLAPPQETVAGLLAPARTAMGEASAAGPGAGASVWGARMRRHSASADCVTVPEAAFLKTCWLCKSGLGPGRDTFIYIYFWMIWLRFCFGDRQRVFLLFSETEGEVAFCSQECRQHKMNLDELREKKCSTPGGGGSGGGSDQSGKSSTIAAA</sequence>
<feature type="region of interest" description="Disordered" evidence="6">
    <location>
        <begin position="1"/>
        <end position="42"/>
    </location>
</feature>
<evidence type="ECO:0000256" key="6">
    <source>
        <dbReference type="SAM" id="MobiDB-lite"/>
    </source>
</evidence>
<feature type="compositionally biased region" description="Gly residues" evidence="6">
    <location>
        <begin position="172"/>
        <end position="182"/>
    </location>
</feature>
<evidence type="ECO:0000256" key="4">
    <source>
        <dbReference type="ARBA" id="ARBA00022723"/>
    </source>
</evidence>
<dbReference type="Proteomes" id="UP000823388">
    <property type="component" value="Chromosome 4K"/>
</dbReference>